<evidence type="ECO:0000256" key="7">
    <source>
        <dbReference type="ARBA" id="ARBA00023163"/>
    </source>
</evidence>
<evidence type="ECO:0000256" key="3">
    <source>
        <dbReference type="ARBA" id="ARBA00022553"/>
    </source>
</evidence>
<dbReference type="GO" id="GO:0003677">
    <property type="term" value="F:DNA binding"/>
    <property type="evidence" value="ECO:0007669"/>
    <property type="project" value="UniProtKB-KW"/>
</dbReference>
<dbReference type="SMART" id="SM00342">
    <property type="entry name" value="HTH_ARAC"/>
    <property type="match status" value="1"/>
</dbReference>
<dbReference type="SUPFAM" id="SSF46689">
    <property type="entry name" value="Homeodomain-like"/>
    <property type="match status" value="1"/>
</dbReference>
<keyword evidence="2" id="KW-0963">Cytoplasm</keyword>
<dbReference type="EMBL" id="BMDD01000001">
    <property type="protein sequence ID" value="GGH67885.1"/>
    <property type="molecule type" value="Genomic_DNA"/>
</dbReference>
<evidence type="ECO:0000259" key="9">
    <source>
        <dbReference type="PROSITE" id="PS01124"/>
    </source>
</evidence>
<evidence type="ECO:0000256" key="2">
    <source>
        <dbReference type="ARBA" id="ARBA00022490"/>
    </source>
</evidence>
<dbReference type="InterPro" id="IPR020449">
    <property type="entry name" value="Tscrpt_reg_AraC-type_HTH"/>
</dbReference>
<dbReference type="SMART" id="SM00448">
    <property type="entry name" value="REC"/>
    <property type="match status" value="1"/>
</dbReference>
<dbReference type="InterPro" id="IPR001789">
    <property type="entry name" value="Sig_transdc_resp-reg_receiver"/>
</dbReference>
<dbReference type="InterPro" id="IPR018060">
    <property type="entry name" value="HTH_AraC"/>
</dbReference>
<dbReference type="PANTHER" id="PTHR42713:SF3">
    <property type="entry name" value="TRANSCRIPTIONAL REGULATORY PROTEIN HPTR"/>
    <property type="match status" value="1"/>
</dbReference>
<feature type="domain" description="HTH araC/xylS-type" evidence="9">
    <location>
        <begin position="155"/>
        <end position="252"/>
    </location>
</feature>
<sequence>MYKLLIADDEAEIRHGLGNYFPWSEMGFEVDGFAQNGLEALEYIGCHSVDVLLCDVMMPVMTGIEVAEYLHRQKTSPRIVFLSAHRDFDAACRAMEFGVRSYILKPTRYQELKDIFTALKEAMDQEAQTALVSEPEQTSRPLFPLQEGASDPIILRIMKYIEEDCSEATLEGSALAVRMNPTYVSKYFKQKTGINFSEYLNDVRMSKAAGMLEASGCRTYEVSEAVGYQNPKNFTRSFKRRFGKTPREFRQGLGL</sequence>
<evidence type="ECO:0000256" key="8">
    <source>
        <dbReference type="PROSITE-ProRule" id="PRU00169"/>
    </source>
</evidence>
<dbReference type="InterPro" id="IPR011006">
    <property type="entry name" value="CheY-like_superfamily"/>
</dbReference>
<proteinExistence type="predicted"/>
<dbReference type="RefSeq" id="WP_172237643.1">
    <property type="nucleotide sequence ID" value="NZ_BMDD01000001.1"/>
</dbReference>
<evidence type="ECO:0000313" key="11">
    <source>
        <dbReference type="EMBL" id="GGH67885.1"/>
    </source>
</evidence>
<keyword evidence="3 8" id="KW-0597">Phosphoprotein</keyword>
<dbReference type="InterPro" id="IPR051552">
    <property type="entry name" value="HptR"/>
</dbReference>
<evidence type="ECO:0000313" key="12">
    <source>
        <dbReference type="Proteomes" id="UP000605427"/>
    </source>
</evidence>
<comment type="caution">
    <text evidence="11">The sequence shown here is derived from an EMBL/GenBank/DDBJ whole genome shotgun (WGS) entry which is preliminary data.</text>
</comment>
<keyword evidence="7" id="KW-0804">Transcription</keyword>
<feature type="domain" description="Response regulatory" evidence="10">
    <location>
        <begin position="3"/>
        <end position="120"/>
    </location>
</feature>
<dbReference type="PROSITE" id="PS01124">
    <property type="entry name" value="HTH_ARAC_FAMILY_2"/>
    <property type="match status" value="1"/>
</dbReference>
<dbReference type="PANTHER" id="PTHR42713">
    <property type="entry name" value="HISTIDINE KINASE-RELATED"/>
    <property type="match status" value="1"/>
</dbReference>
<dbReference type="Pfam" id="PF12833">
    <property type="entry name" value="HTH_18"/>
    <property type="match status" value="1"/>
</dbReference>
<organism evidence="11 12">
    <name type="scientific">Saccharibacillus endophyticus</name>
    <dbReference type="NCBI Taxonomy" id="2060666"/>
    <lineage>
        <taxon>Bacteria</taxon>
        <taxon>Bacillati</taxon>
        <taxon>Bacillota</taxon>
        <taxon>Bacilli</taxon>
        <taxon>Bacillales</taxon>
        <taxon>Paenibacillaceae</taxon>
        <taxon>Saccharibacillus</taxon>
    </lineage>
</organism>
<gene>
    <name evidence="11" type="ORF">GCM10007362_01360</name>
</gene>
<dbReference type="PRINTS" id="PR00032">
    <property type="entry name" value="HTHARAC"/>
</dbReference>
<dbReference type="Proteomes" id="UP000605427">
    <property type="component" value="Unassembled WGS sequence"/>
</dbReference>
<dbReference type="InterPro" id="IPR009057">
    <property type="entry name" value="Homeodomain-like_sf"/>
</dbReference>
<dbReference type="Gene3D" id="1.10.10.60">
    <property type="entry name" value="Homeodomain-like"/>
    <property type="match status" value="2"/>
</dbReference>
<keyword evidence="5" id="KW-0805">Transcription regulation</keyword>
<accession>A0ABQ1ZKI0</accession>
<protein>
    <submittedName>
        <fullName evidence="11">DNA-binding response regulator</fullName>
    </submittedName>
</protein>
<feature type="modified residue" description="4-aspartylphosphate" evidence="8">
    <location>
        <position position="55"/>
    </location>
</feature>
<name>A0ABQ1ZKI0_9BACL</name>
<evidence type="ECO:0000256" key="1">
    <source>
        <dbReference type="ARBA" id="ARBA00004496"/>
    </source>
</evidence>
<dbReference type="CDD" id="cd17536">
    <property type="entry name" value="REC_YesN-like"/>
    <property type="match status" value="1"/>
</dbReference>
<dbReference type="SUPFAM" id="SSF52172">
    <property type="entry name" value="CheY-like"/>
    <property type="match status" value="1"/>
</dbReference>
<evidence type="ECO:0000256" key="6">
    <source>
        <dbReference type="ARBA" id="ARBA00023125"/>
    </source>
</evidence>
<evidence type="ECO:0000256" key="4">
    <source>
        <dbReference type="ARBA" id="ARBA00023012"/>
    </source>
</evidence>
<comment type="subcellular location">
    <subcellularLocation>
        <location evidence="1">Cytoplasm</location>
    </subcellularLocation>
</comment>
<keyword evidence="4" id="KW-0902">Two-component regulatory system</keyword>
<evidence type="ECO:0000259" key="10">
    <source>
        <dbReference type="PROSITE" id="PS50110"/>
    </source>
</evidence>
<dbReference type="PROSITE" id="PS50110">
    <property type="entry name" value="RESPONSE_REGULATORY"/>
    <property type="match status" value="1"/>
</dbReference>
<dbReference type="Gene3D" id="3.40.50.2300">
    <property type="match status" value="1"/>
</dbReference>
<dbReference type="Pfam" id="PF00072">
    <property type="entry name" value="Response_reg"/>
    <property type="match status" value="1"/>
</dbReference>
<keyword evidence="6 11" id="KW-0238">DNA-binding</keyword>
<keyword evidence="12" id="KW-1185">Reference proteome</keyword>
<reference evidence="12" key="1">
    <citation type="journal article" date="2019" name="Int. J. Syst. Evol. Microbiol.">
        <title>The Global Catalogue of Microorganisms (GCM) 10K type strain sequencing project: providing services to taxonomists for standard genome sequencing and annotation.</title>
        <authorList>
            <consortium name="The Broad Institute Genomics Platform"/>
            <consortium name="The Broad Institute Genome Sequencing Center for Infectious Disease"/>
            <person name="Wu L."/>
            <person name="Ma J."/>
        </authorList>
    </citation>
    <scope>NUCLEOTIDE SEQUENCE [LARGE SCALE GENOMIC DNA]</scope>
    <source>
        <strain evidence="12">CCM 8702</strain>
    </source>
</reference>
<evidence type="ECO:0000256" key="5">
    <source>
        <dbReference type="ARBA" id="ARBA00023015"/>
    </source>
</evidence>